<evidence type="ECO:0000259" key="3">
    <source>
        <dbReference type="Pfam" id="PF03807"/>
    </source>
</evidence>
<feature type="region of interest" description="Disordered" evidence="2">
    <location>
        <begin position="215"/>
        <end position="236"/>
    </location>
</feature>
<dbReference type="EMBL" id="JBBKTW010000001">
    <property type="protein sequence ID" value="MEN2987113.1"/>
    <property type="molecule type" value="Genomic_DNA"/>
</dbReference>
<feature type="domain" description="Pyrroline-5-carboxylate reductase catalytic N-terminal" evidence="3">
    <location>
        <begin position="11"/>
        <end position="100"/>
    </location>
</feature>
<dbReference type="Gene3D" id="3.40.50.720">
    <property type="entry name" value="NAD(P)-binding Rossmann-like Domain"/>
    <property type="match status" value="1"/>
</dbReference>
<keyword evidence="1" id="KW-0560">Oxidoreductase</keyword>
<protein>
    <submittedName>
        <fullName evidence="4">NAD(P)-binding domain-containing protein</fullName>
    </submittedName>
</protein>
<dbReference type="InterPro" id="IPR051267">
    <property type="entry name" value="STEAP_metalloreductase"/>
</dbReference>
<evidence type="ECO:0000256" key="1">
    <source>
        <dbReference type="ARBA" id="ARBA00023002"/>
    </source>
</evidence>
<evidence type="ECO:0000256" key="2">
    <source>
        <dbReference type="SAM" id="MobiDB-lite"/>
    </source>
</evidence>
<gene>
    <name evidence="4" type="ORF">WG926_02275</name>
</gene>
<organism evidence="4 5">
    <name type="scientific">Tistrella arctica</name>
    <dbReference type="NCBI Taxonomy" id="3133430"/>
    <lineage>
        <taxon>Bacteria</taxon>
        <taxon>Pseudomonadati</taxon>
        <taxon>Pseudomonadota</taxon>
        <taxon>Alphaproteobacteria</taxon>
        <taxon>Geminicoccales</taxon>
        <taxon>Geminicoccaceae</taxon>
        <taxon>Tistrella</taxon>
    </lineage>
</organism>
<dbReference type="SUPFAM" id="SSF51735">
    <property type="entry name" value="NAD(P)-binding Rossmann-fold domains"/>
    <property type="match status" value="1"/>
</dbReference>
<evidence type="ECO:0000313" key="5">
    <source>
        <dbReference type="Proteomes" id="UP001413721"/>
    </source>
</evidence>
<name>A0ABU9YEA0_9PROT</name>
<comment type="caution">
    <text evidence="4">The sequence shown here is derived from an EMBL/GenBank/DDBJ whole genome shotgun (WGS) entry which is preliminary data.</text>
</comment>
<proteinExistence type="predicted"/>
<dbReference type="Proteomes" id="UP001413721">
    <property type="component" value="Unassembled WGS sequence"/>
</dbReference>
<dbReference type="Pfam" id="PF03807">
    <property type="entry name" value="F420_oxidored"/>
    <property type="match status" value="1"/>
</dbReference>
<dbReference type="InterPro" id="IPR028939">
    <property type="entry name" value="P5C_Rdtase_cat_N"/>
</dbReference>
<dbReference type="InterPro" id="IPR036291">
    <property type="entry name" value="NAD(P)-bd_dom_sf"/>
</dbReference>
<accession>A0ABU9YEA0</accession>
<keyword evidence="5" id="KW-1185">Reference proteome</keyword>
<feature type="compositionally biased region" description="Basic and acidic residues" evidence="2">
    <location>
        <begin position="215"/>
        <end position="225"/>
    </location>
</feature>
<dbReference type="PANTHER" id="PTHR14239">
    <property type="entry name" value="DUDULIN-RELATED"/>
    <property type="match status" value="1"/>
</dbReference>
<sequence length="236" mass="25394">MPQLRRAMMNVGIIGSGEIGGSLARRLSKLGHQVSIANSRGPESLADLAAETGARAVTVHDVARSGEIVFVAIPAFRIADLPKDLFDDVDADVAVVETGNYYPQERDGRIDPIEQGMAESRWVANQLGRPVLKAINNLHWRSLLDGGKPAGTPGRIALPVSGDNEAHKARLIWLFDELGYDGVDAGPLDESWRQQPGTPVYAANLDMDGVRKALAEASPERKPEFRAALNSSIGKP</sequence>
<reference evidence="4 5" key="1">
    <citation type="submission" date="2024-03" db="EMBL/GenBank/DDBJ databases">
        <title>High-quality draft genome sequencing of Tistrella sp. BH-R2-4.</title>
        <authorList>
            <person name="Dong C."/>
        </authorList>
    </citation>
    <scope>NUCLEOTIDE SEQUENCE [LARGE SCALE GENOMIC DNA]</scope>
    <source>
        <strain evidence="4 5">BH-R2-4</strain>
    </source>
</reference>
<dbReference type="PANTHER" id="PTHR14239:SF10">
    <property type="entry name" value="REDUCTASE"/>
    <property type="match status" value="1"/>
</dbReference>
<dbReference type="RefSeq" id="WP_345936816.1">
    <property type="nucleotide sequence ID" value="NZ_JBBKTW010000001.1"/>
</dbReference>
<evidence type="ECO:0000313" key="4">
    <source>
        <dbReference type="EMBL" id="MEN2987113.1"/>
    </source>
</evidence>